<protein>
    <recommendedName>
        <fullName evidence="1">Sporulation initiation factor Spo0A C-terminal domain-containing protein</fullName>
    </recommendedName>
</protein>
<keyword evidence="3" id="KW-1185">Reference proteome</keyword>
<accession>A0A3E2B4K2</accession>
<dbReference type="GO" id="GO:0042173">
    <property type="term" value="P:regulation of sporulation resulting in formation of a cellular spore"/>
    <property type="evidence" value="ECO:0007669"/>
    <property type="project" value="InterPro"/>
</dbReference>
<evidence type="ECO:0000313" key="2">
    <source>
        <dbReference type="EMBL" id="RFT06911.1"/>
    </source>
</evidence>
<dbReference type="GeneID" id="97995195"/>
<dbReference type="InterPro" id="IPR016032">
    <property type="entry name" value="Sig_transdc_resp-reg_C-effctor"/>
</dbReference>
<dbReference type="GO" id="GO:0005737">
    <property type="term" value="C:cytoplasm"/>
    <property type="evidence" value="ECO:0007669"/>
    <property type="project" value="InterPro"/>
</dbReference>
<comment type="caution">
    <text evidence="2">The sequence shown here is derived from an EMBL/GenBank/DDBJ whole genome shotgun (WGS) entry which is preliminary data.</text>
</comment>
<evidence type="ECO:0000313" key="3">
    <source>
        <dbReference type="Proteomes" id="UP000260649"/>
    </source>
</evidence>
<dbReference type="GO" id="GO:0005509">
    <property type="term" value="F:calcium ion binding"/>
    <property type="evidence" value="ECO:0007669"/>
    <property type="project" value="InterPro"/>
</dbReference>
<gene>
    <name evidence="2" type="ORF">DV520_05520</name>
</gene>
<organism evidence="2 3">
    <name type="scientific">Evtepia gabavorous</name>
    <dbReference type="NCBI Taxonomy" id="2211183"/>
    <lineage>
        <taxon>Bacteria</taxon>
        <taxon>Bacillati</taxon>
        <taxon>Bacillota</taxon>
        <taxon>Clostridia</taxon>
        <taxon>Eubacteriales</taxon>
        <taxon>Evtepia</taxon>
    </lineage>
</organism>
<dbReference type="AlphaFoldDB" id="A0A3E2B4K2"/>
<evidence type="ECO:0000259" key="1">
    <source>
        <dbReference type="Pfam" id="PF08769"/>
    </source>
</evidence>
<dbReference type="Proteomes" id="UP000260649">
    <property type="component" value="Unassembled WGS sequence"/>
</dbReference>
<dbReference type="InterPro" id="IPR036388">
    <property type="entry name" value="WH-like_DNA-bd_sf"/>
</dbReference>
<dbReference type="RefSeq" id="WP_117142056.1">
    <property type="nucleotide sequence ID" value="NZ_CAKXKJ010000006.1"/>
</dbReference>
<dbReference type="SUPFAM" id="SSF46894">
    <property type="entry name" value="C-terminal effector domain of the bipartite response regulators"/>
    <property type="match status" value="1"/>
</dbReference>
<proteinExistence type="predicted"/>
<dbReference type="OrthoDB" id="9781230at2"/>
<sequence>MNAIIQDIMRPFGVTPRYAGFPMLVASVELYLEDPNRLSAVIDEIYKPAAKRCRCTSDNVERNIRTIIQQAWRKDPAKLREMAGYTLFTYPKVSEFIEIIAREAEKRKKSSV</sequence>
<dbReference type="Gene3D" id="1.10.10.10">
    <property type="entry name" value="Winged helix-like DNA-binding domain superfamily/Winged helix DNA-binding domain"/>
    <property type="match status" value="1"/>
</dbReference>
<dbReference type="GO" id="GO:0003700">
    <property type="term" value="F:DNA-binding transcription factor activity"/>
    <property type="evidence" value="ECO:0007669"/>
    <property type="project" value="InterPro"/>
</dbReference>
<dbReference type="EMBL" id="QQRQ01000006">
    <property type="protein sequence ID" value="RFT06911.1"/>
    <property type="molecule type" value="Genomic_DNA"/>
</dbReference>
<reference evidence="2 3" key="1">
    <citation type="submission" date="2018-07" db="EMBL/GenBank/DDBJ databases">
        <title>GABA Modulating Bacteria of the Human Gut Microbiota.</title>
        <authorList>
            <person name="Strandwitz P."/>
            <person name="Kim K.H."/>
            <person name="Terekhova D."/>
            <person name="Liu J.K."/>
            <person name="Sharma A."/>
            <person name="Levering J."/>
            <person name="Mcdonald D."/>
            <person name="Dietrich D."/>
            <person name="Ramadhar T.R."/>
            <person name="Lekbua A."/>
            <person name="Mroue N."/>
            <person name="Liston C."/>
            <person name="Stewart E.J."/>
            <person name="Dubin M.J."/>
            <person name="Zengler K."/>
            <person name="Knight R."/>
            <person name="Gilbert J.A."/>
            <person name="Clardy J."/>
            <person name="Lewis K."/>
        </authorList>
    </citation>
    <scope>NUCLEOTIDE SEQUENCE [LARGE SCALE GENOMIC DNA]</scope>
    <source>
        <strain evidence="2 3">KLE1738</strain>
    </source>
</reference>
<dbReference type="Pfam" id="PF08769">
    <property type="entry name" value="Spo0A_C"/>
    <property type="match status" value="1"/>
</dbReference>
<feature type="domain" description="Sporulation initiation factor Spo0A C-terminal" evidence="1">
    <location>
        <begin position="5"/>
        <end position="102"/>
    </location>
</feature>
<name>A0A3E2B4K2_9FIRM</name>
<dbReference type="InterPro" id="IPR014879">
    <property type="entry name" value="Spo0A_C"/>
</dbReference>
<dbReference type="GO" id="GO:0003677">
    <property type="term" value="F:DNA binding"/>
    <property type="evidence" value="ECO:0007669"/>
    <property type="project" value="InterPro"/>
</dbReference>